<dbReference type="Gene3D" id="3.30.2230.10">
    <property type="entry name" value="DUSP-like"/>
    <property type="match status" value="1"/>
</dbReference>
<dbReference type="CDD" id="cd20104">
    <property type="entry name" value="MBT_PHF20L1-like"/>
    <property type="match status" value="1"/>
</dbReference>
<reference evidence="3" key="1">
    <citation type="submission" date="2024-01" db="EMBL/GenBank/DDBJ databases">
        <authorList>
            <person name="Webb A."/>
        </authorList>
    </citation>
    <scope>NUCLEOTIDE SEQUENCE</scope>
    <source>
        <strain evidence="3">Pm1</strain>
    </source>
</reference>
<comment type="caution">
    <text evidence="3">The sequence shown here is derived from an EMBL/GenBank/DDBJ whole genome shotgun (WGS) entry which is preliminary data.</text>
</comment>
<evidence type="ECO:0000313" key="4">
    <source>
        <dbReference type="Proteomes" id="UP001162060"/>
    </source>
</evidence>
<dbReference type="InterPro" id="IPR035927">
    <property type="entry name" value="DUSP-like_sf"/>
</dbReference>
<protein>
    <recommendedName>
        <fullName evidence="2">DUSP domain-containing protein</fullName>
    </recommendedName>
</protein>
<dbReference type="InterPro" id="IPR016197">
    <property type="entry name" value="Chromo-like_dom_sf"/>
</dbReference>
<feature type="region of interest" description="Disordered" evidence="1">
    <location>
        <begin position="237"/>
        <end position="273"/>
    </location>
</feature>
<feature type="compositionally biased region" description="Basic and acidic residues" evidence="1">
    <location>
        <begin position="243"/>
        <end position="258"/>
    </location>
</feature>
<feature type="compositionally biased region" description="Polar residues" evidence="1">
    <location>
        <begin position="584"/>
        <end position="598"/>
    </location>
</feature>
<dbReference type="Gene3D" id="2.30.30.140">
    <property type="match status" value="1"/>
</dbReference>
<dbReference type="PROSITE" id="PS51283">
    <property type="entry name" value="DUSP"/>
    <property type="match status" value="1"/>
</dbReference>
<sequence>MPRTSTLQKVRELTKNTVLEEGDSWYAVAVSWWEEFQASSKANDGPSVQNEPLVDTQLSSKDRHVAVLKPQLEEGVDFVFVSEGSWDVIAHELGYDWEIRREVIYQRSRLQLQLDSYPYVFKIRFWTCDAVEPSELVDEAGQVVVLLGYRSDTLGRLLSEVWRAAPDEFRRQFPQFLFGIGPTSPSLPDATTSADVSRVRACYRKSWASNSELVWVSINQLLKRARGVPQSLRLKPRITKRQACRDEGSRDGQQRGEDAGASELDPGEGFDELEEDRGGLIATMNLKLDDLRLDRRSEVATGDARLHELLIEQKAQDAGSFGWPSQGAELRWRMHLTKGDTLDVLDTTPSWLEARLLATKRTKVCVHYRSWESKWDEWITRTSPRIAPPYSRVPKWRSALKAHDLVQVGVQLPRLRHTKWRNATVVDVVSAASAGAGKKSQRSDGDGVGLQVRVRVDGGEVWLPAHDDLLCQVNTHTESSALSKRELGLLLARNAFSMPEPRKVTEEVSVPTEGGNGDELQGQVKAKASRDEDGDDPTSRITSPGSSSCVRSPHSTSMPVETSTPSRSSMNLRTRAGPARDLSDSFSQAQVRGQSSAGHTPARRRSRCQSSQSFSDNTSPEPVSPASIPPAGRPGSRDLSMLWAQVSTDLLSLQASWVHLGEEVVAVMEAFERGRD</sequence>
<dbReference type="SUPFAM" id="SSF54160">
    <property type="entry name" value="Chromo domain-like"/>
    <property type="match status" value="1"/>
</dbReference>
<gene>
    <name evidence="3" type="ORF">PM001_LOCUS18234</name>
</gene>
<dbReference type="Pfam" id="PF06337">
    <property type="entry name" value="DUSP"/>
    <property type="match status" value="1"/>
</dbReference>
<feature type="compositionally biased region" description="Polar residues" evidence="1">
    <location>
        <begin position="539"/>
        <end position="572"/>
    </location>
</feature>
<accession>A0AAV1UEN2</accession>
<dbReference type="SUPFAM" id="SSF143791">
    <property type="entry name" value="DUSP-like"/>
    <property type="match status" value="1"/>
</dbReference>
<name>A0AAV1UEN2_9STRA</name>
<proteinExistence type="predicted"/>
<dbReference type="AlphaFoldDB" id="A0AAV1UEN2"/>
<evidence type="ECO:0000259" key="2">
    <source>
        <dbReference type="PROSITE" id="PS51283"/>
    </source>
</evidence>
<dbReference type="GO" id="GO:0004843">
    <property type="term" value="F:cysteine-type deubiquitinase activity"/>
    <property type="evidence" value="ECO:0007669"/>
    <property type="project" value="InterPro"/>
</dbReference>
<organism evidence="3 4">
    <name type="scientific">Peronospora matthiolae</name>
    <dbReference type="NCBI Taxonomy" id="2874970"/>
    <lineage>
        <taxon>Eukaryota</taxon>
        <taxon>Sar</taxon>
        <taxon>Stramenopiles</taxon>
        <taxon>Oomycota</taxon>
        <taxon>Peronosporomycetes</taxon>
        <taxon>Peronosporales</taxon>
        <taxon>Peronosporaceae</taxon>
        <taxon>Peronospora</taxon>
    </lineage>
</organism>
<dbReference type="InterPro" id="IPR006615">
    <property type="entry name" value="Pept_C19_DUSP"/>
</dbReference>
<feature type="region of interest" description="Disordered" evidence="1">
    <location>
        <begin position="501"/>
        <end position="635"/>
    </location>
</feature>
<evidence type="ECO:0000313" key="3">
    <source>
        <dbReference type="EMBL" id="CAK7933084.1"/>
    </source>
</evidence>
<evidence type="ECO:0000256" key="1">
    <source>
        <dbReference type="SAM" id="MobiDB-lite"/>
    </source>
</evidence>
<feature type="domain" description="DUSP" evidence="2">
    <location>
        <begin position="1"/>
        <end position="104"/>
    </location>
</feature>
<dbReference type="Proteomes" id="UP001162060">
    <property type="component" value="Unassembled WGS sequence"/>
</dbReference>
<dbReference type="EMBL" id="CAKLBY020000193">
    <property type="protein sequence ID" value="CAK7933084.1"/>
    <property type="molecule type" value="Genomic_DNA"/>
</dbReference>